<dbReference type="AlphaFoldDB" id="A0A9E8MMB2"/>
<comment type="similarity">
    <text evidence="2 6">Belongs to the ABC-3 integral membrane protein family.</text>
</comment>
<evidence type="ECO:0000256" key="6">
    <source>
        <dbReference type="RuleBase" id="RU003943"/>
    </source>
</evidence>
<dbReference type="Proteomes" id="UP001164706">
    <property type="component" value="Chromosome"/>
</dbReference>
<dbReference type="InterPro" id="IPR001626">
    <property type="entry name" value="ABC_TroCD"/>
</dbReference>
<feature type="transmembrane region" description="Helical" evidence="7">
    <location>
        <begin position="212"/>
        <end position="233"/>
    </location>
</feature>
<dbReference type="GO" id="GO:0055085">
    <property type="term" value="P:transmembrane transport"/>
    <property type="evidence" value="ECO:0007669"/>
    <property type="project" value="InterPro"/>
</dbReference>
<dbReference type="PANTHER" id="PTHR30477:SF21">
    <property type="entry name" value="ABC-3 PROTEIN"/>
    <property type="match status" value="1"/>
</dbReference>
<feature type="transmembrane region" description="Helical" evidence="7">
    <location>
        <begin position="116"/>
        <end position="145"/>
    </location>
</feature>
<evidence type="ECO:0000256" key="2">
    <source>
        <dbReference type="ARBA" id="ARBA00008034"/>
    </source>
</evidence>
<evidence type="ECO:0000313" key="8">
    <source>
        <dbReference type="EMBL" id="WAB82284.1"/>
    </source>
</evidence>
<dbReference type="GO" id="GO:0043190">
    <property type="term" value="C:ATP-binding cassette (ABC) transporter complex"/>
    <property type="evidence" value="ECO:0007669"/>
    <property type="project" value="InterPro"/>
</dbReference>
<keyword evidence="5 7" id="KW-0472">Membrane</keyword>
<dbReference type="EMBL" id="CP113089">
    <property type="protein sequence ID" value="WAB82284.1"/>
    <property type="molecule type" value="Genomic_DNA"/>
</dbReference>
<feature type="transmembrane region" description="Helical" evidence="7">
    <location>
        <begin position="176"/>
        <end position="200"/>
    </location>
</feature>
<evidence type="ECO:0000313" key="9">
    <source>
        <dbReference type="Proteomes" id="UP001164706"/>
    </source>
</evidence>
<reference evidence="8" key="1">
    <citation type="submission" date="2022-11" db="EMBL/GenBank/DDBJ databases">
        <title>Description of Microcella daejonensis nov. sp, isolated from riverside soil.</title>
        <authorList>
            <person name="Molina K.M."/>
            <person name="Kim S.B."/>
        </authorList>
    </citation>
    <scope>NUCLEOTIDE SEQUENCE</scope>
    <source>
        <strain evidence="8">MMS21-STM12</strain>
    </source>
</reference>
<feature type="transmembrane region" description="Helical" evidence="7">
    <location>
        <begin position="51"/>
        <end position="77"/>
    </location>
</feature>
<feature type="transmembrane region" description="Helical" evidence="7">
    <location>
        <begin position="83"/>
        <end position="104"/>
    </location>
</feature>
<dbReference type="SUPFAM" id="SSF81345">
    <property type="entry name" value="ABC transporter involved in vitamin B12 uptake, BtuC"/>
    <property type="match status" value="1"/>
</dbReference>
<evidence type="ECO:0000256" key="1">
    <source>
        <dbReference type="ARBA" id="ARBA00004141"/>
    </source>
</evidence>
<feature type="transmembrane region" description="Helical" evidence="7">
    <location>
        <begin position="12"/>
        <end position="30"/>
    </location>
</feature>
<sequence>MIELGFFERALLEAVLAGALAGLVGTLVVLRRRAFFTTALTHATFPGAMVAAVLGFSVVLGSALFSIVLVALMTLIARVRGQGGQVAAGVVLTFGFALGALLQSANPSLPISVESFLVGSILTVGWPDIALTAAVLVVAAVVLALRGRHIVFATVDELGYRAAGYRPWVIEALTSALIAATVVAIMPAIGAVLAIALIVGPAAAARRLVSSTTAVLALSPVLGALAAVIGVLLSRELAVAAGGAITVVVAALVGLALLAGRMLDARRPRARAEHPEPAAAPRTLVSP</sequence>
<keyword evidence="3 6" id="KW-0812">Transmembrane</keyword>
<evidence type="ECO:0000256" key="7">
    <source>
        <dbReference type="SAM" id="Phobius"/>
    </source>
</evidence>
<dbReference type="KEGG" id="mdb:OVN18_04560"/>
<organism evidence="8 9">
    <name type="scientific">Microcella daejeonensis</name>
    <dbReference type="NCBI Taxonomy" id="2994971"/>
    <lineage>
        <taxon>Bacteria</taxon>
        <taxon>Bacillati</taxon>
        <taxon>Actinomycetota</taxon>
        <taxon>Actinomycetes</taxon>
        <taxon>Micrococcales</taxon>
        <taxon>Microbacteriaceae</taxon>
        <taxon>Microcella</taxon>
    </lineage>
</organism>
<dbReference type="Pfam" id="PF00950">
    <property type="entry name" value="ABC-3"/>
    <property type="match status" value="1"/>
</dbReference>
<keyword evidence="9" id="KW-1185">Reference proteome</keyword>
<evidence type="ECO:0000256" key="3">
    <source>
        <dbReference type="ARBA" id="ARBA00022692"/>
    </source>
</evidence>
<dbReference type="PANTHER" id="PTHR30477">
    <property type="entry name" value="ABC-TRANSPORTER METAL-BINDING PROTEIN"/>
    <property type="match status" value="1"/>
</dbReference>
<protein>
    <submittedName>
        <fullName evidence="8">Metal ABC transporter permease</fullName>
    </submittedName>
</protein>
<dbReference type="Gene3D" id="1.10.3470.10">
    <property type="entry name" value="ABC transporter involved in vitamin B12 uptake, BtuC"/>
    <property type="match status" value="1"/>
</dbReference>
<keyword evidence="6" id="KW-0813">Transport</keyword>
<comment type="subcellular location">
    <subcellularLocation>
        <location evidence="6">Cell membrane</location>
        <topology evidence="6">Multi-pass membrane protein</topology>
    </subcellularLocation>
    <subcellularLocation>
        <location evidence="1">Membrane</location>
        <topology evidence="1">Multi-pass membrane protein</topology>
    </subcellularLocation>
</comment>
<dbReference type="InterPro" id="IPR037294">
    <property type="entry name" value="ABC_BtuC-like"/>
</dbReference>
<dbReference type="RefSeq" id="WP_267782265.1">
    <property type="nucleotide sequence ID" value="NZ_CP113089.1"/>
</dbReference>
<evidence type="ECO:0000256" key="4">
    <source>
        <dbReference type="ARBA" id="ARBA00022989"/>
    </source>
</evidence>
<keyword evidence="4 7" id="KW-1133">Transmembrane helix</keyword>
<evidence type="ECO:0000256" key="5">
    <source>
        <dbReference type="ARBA" id="ARBA00023136"/>
    </source>
</evidence>
<accession>A0A9E8MMB2</accession>
<name>A0A9E8MMB2_9MICO</name>
<gene>
    <name evidence="8" type="ORF">OVN18_04560</name>
</gene>
<proteinExistence type="inferred from homology"/>
<feature type="transmembrane region" description="Helical" evidence="7">
    <location>
        <begin position="239"/>
        <end position="259"/>
    </location>
</feature>